<evidence type="ECO:0000256" key="14">
    <source>
        <dbReference type="ARBA" id="ARBA00023136"/>
    </source>
</evidence>
<evidence type="ECO:0000256" key="12">
    <source>
        <dbReference type="ARBA" id="ARBA00022968"/>
    </source>
</evidence>
<evidence type="ECO:0000256" key="18">
    <source>
        <dbReference type="RuleBase" id="RU004216"/>
    </source>
</evidence>
<evidence type="ECO:0000256" key="11">
    <source>
        <dbReference type="ARBA" id="ARBA00022879"/>
    </source>
</evidence>
<reference evidence="20" key="1">
    <citation type="journal article" date="2020" name="Viruses">
        <title>Achimota Pararubulavirus 3: A New Bat-Derived Paramyxovirus of the Genus Pararubulavirus.</title>
        <authorList>
            <person name="Baker K.S."/>
            <person name="Tachedjian M."/>
            <person name="Barr J."/>
            <person name="Marsh G.A."/>
            <person name="Todd S."/>
            <person name="Crameri G."/>
            <person name="Crameri S."/>
            <person name="Smith I."/>
            <person name="Holmes C.E.G."/>
            <person name="Suu-Ire R."/>
            <person name="Fernandez-Loras A."/>
            <person name="Cunningham A.A."/>
            <person name="Wood J.L.N."/>
            <person name="Wang L.F."/>
        </authorList>
    </citation>
    <scope>NUCLEOTIDE SEQUENCE</scope>
    <source>
        <strain evidence="20">U72</strain>
    </source>
</reference>
<dbReference type="GO" id="GO:0046789">
    <property type="term" value="F:host cell surface receptor binding"/>
    <property type="evidence" value="ECO:0007669"/>
    <property type="project" value="InterPro"/>
</dbReference>
<keyword evidence="10" id="KW-1043">Host membrane</keyword>
<evidence type="ECO:0000256" key="3">
    <source>
        <dbReference type="ARBA" id="ARBA00007701"/>
    </source>
</evidence>
<keyword evidence="4" id="KW-1032">Host cell membrane</keyword>
<dbReference type="SUPFAM" id="SSF50939">
    <property type="entry name" value="Sialidases"/>
    <property type="match status" value="1"/>
</dbReference>
<dbReference type="GO" id="GO:0004308">
    <property type="term" value="F:exo-alpha-sialidase activity"/>
    <property type="evidence" value="ECO:0007669"/>
    <property type="project" value="InterPro"/>
</dbReference>
<organism evidence="20 21">
    <name type="scientific">Achimota pararubulavirus 3</name>
    <dbReference type="NCBI Taxonomy" id="2791004"/>
    <lineage>
        <taxon>Viruses</taxon>
        <taxon>Riboviria</taxon>
        <taxon>Orthornavirae</taxon>
        <taxon>Negarnaviricota</taxon>
        <taxon>Haploviricotina</taxon>
        <taxon>Monjiviricetes</taxon>
        <taxon>Mononegavirales</taxon>
        <taxon>Paramyxoviridae</taxon>
        <taxon>Rubulavirinae</taxon>
        <taxon>Pararubulavirus</taxon>
        <taxon>Pararubulavirus eidoli</taxon>
    </lineage>
</organism>
<comment type="similarity">
    <text evidence="3 18">Belongs to the paramyxoviruses hemagglutinin-neuraminidase family.</text>
</comment>
<keyword evidence="15" id="KW-0325">Glycoprotein</keyword>
<dbReference type="Proteomes" id="UP001235424">
    <property type="component" value="Segment"/>
</dbReference>
<evidence type="ECO:0000256" key="6">
    <source>
        <dbReference type="ARBA" id="ARBA00022581"/>
    </source>
</evidence>
<evidence type="ECO:0000256" key="5">
    <source>
        <dbReference type="ARBA" id="ARBA00022546"/>
    </source>
</evidence>
<dbReference type="GO" id="GO:0019031">
    <property type="term" value="C:viral envelope"/>
    <property type="evidence" value="ECO:0007669"/>
    <property type="project" value="UniProtKB-KW"/>
</dbReference>
<dbReference type="EMBL" id="MT062420">
    <property type="protein sequence ID" value="QPF77631.1"/>
    <property type="molecule type" value="Viral_cRNA"/>
</dbReference>
<feature type="disulfide bond" evidence="17">
    <location>
        <begin position="193"/>
        <end position="254"/>
    </location>
</feature>
<evidence type="ECO:0000256" key="7">
    <source>
        <dbReference type="ARBA" id="ARBA00022692"/>
    </source>
</evidence>
<accession>A0A875J7D7</accession>
<evidence type="ECO:0000256" key="16">
    <source>
        <dbReference type="ARBA" id="ARBA00023296"/>
    </source>
</evidence>
<dbReference type="GO" id="GO:0019062">
    <property type="term" value="P:virion attachment to host cell"/>
    <property type="evidence" value="ECO:0007669"/>
    <property type="project" value="UniProtKB-KW"/>
</dbReference>
<keyword evidence="17" id="KW-1015">Disulfide bond</keyword>
<feature type="disulfide bond" evidence="17">
    <location>
        <begin position="245"/>
        <end position="258"/>
    </location>
</feature>
<keyword evidence="12" id="KW-0735">Signal-anchor</keyword>
<proteinExistence type="inferred from homology"/>
<feature type="disulfide bond" evidence="17">
    <location>
        <begin position="468"/>
        <end position="478"/>
    </location>
</feature>
<evidence type="ECO:0000256" key="10">
    <source>
        <dbReference type="ARBA" id="ARBA00022870"/>
    </source>
</evidence>
<evidence type="ECO:0000313" key="21">
    <source>
        <dbReference type="Proteomes" id="UP001235424"/>
    </source>
</evidence>
<evidence type="ECO:0000313" key="20">
    <source>
        <dbReference type="EMBL" id="QPF77631.1"/>
    </source>
</evidence>
<dbReference type="Pfam" id="PF00423">
    <property type="entry name" value="HN"/>
    <property type="match status" value="1"/>
</dbReference>
<keyword evidence="9" id="KW-0946">Virion</keyword>
<evidence type="ECO:0000256" key="2">
    <source>
        <dbReference type="ARBA" id="ARBA00004336"/>
    </source>
</evidence>
<dbReference type="PIRSF" id="PIRSF001072">
    <property type="entry name" value="Hemagglut-neuramid_paramyxoV"/>
    <property type="match status" value="1"/>
</dbReference>
<keyword evidence="7 19" id="KW-0812">Transmembrane</keyword>
<dbReference type="GO" id="GO:0055036">
    <property type="term" value="C:virion membrane"/>
    <property type="evidence" value="ECO:0007669"/>
    <property type="project" value="UniProtKB-SubCell"/>
</dbReference>
<dbReference type="GO" id="GO:0046718">
    <property type="term" value="P:symbiont entry into host cell"/>
    <property type="evidence" value="ECO:0007669"/>
    <property type="project" value="UniProtKB-KW"/>
</dbReference>
<keyword evidence="16" id="KW-1160">Virus entry into host cell</keyword>
<evidence type="ECO:0000256" key="9">
    <source>
        <dbReference type="ARBA" id="ARBA00022844"/>
    </source>
</evidence>
<dbReference type="GO" id="GO:0020002">
    <property type="term" value="C:host cell plasma membrane"/>
    <property type="evidence" value="ECO:0007669"/>
    <property type="project" value="UniProtKB-SubCell"/>
</dbReference>
<feature type="transmembrane region" description="Helical" evidence="19">
    <location>
        <begin position="33"/>
        <end position="56"/>
    </location>
</feature>
<sequence length="587" mass="66858">MDGNMSLSTISLDELPPPPPYTSLRHKRTYRNLYRLASLSMLLTILILSSACLYYQTNTDSDHLLDSIRSTFLRSFSSITSLINRLAGEVNQLTFTTSITLPTKIDHFGNNIVTQVTQLVKQCNAVCKGPGQHPTSMQFKKSRNPTWLLDTKFTKKLTLMREIDTVIPISLNPGTSKDCTRFPSFSTFSNFWCYTYANIESPCNDTMKTTQIVRYGIIKDNLTDGNPYYVLGTHVMHRSHARHSCSITASLYGCYLLCSMSNMSEFNEYRTSNSPPLSLDLISQDGITTDLFLNLQSVYEQWTVIYPGTGGGVVHRGYIMFPVYGGIYRKSAFAETIHVQEKRHWPEDLHCQTPYPDKFDLGSKDSVLYSPYYGDNYVISGILTCSMADNLIYGCEVQILPQGNLTIGAQGKLYVLDDELYYYQRSSSWWPYTQLYKLNYRINNKVLKFREAILLPITSTSRPGYGNCTAYTLCPKICVTGTYQSPWLITRTKRRGENDDNILFFLGWNRDNATRKDPFVSLCSEKSCFINLKLAHSQTHAGYSESHCVQSEVQNVLICTVFFELSAEPWAEMRIQSLSYIVDFRLA</sequence>
<feature type="disulfide bond" evidence="17">
    <location>
        <begin position="179"/>
        <end position="203"/>
    </location>
</feature>
<evidence type="ECO:0000256" key="13">
    <source>
        <dbReference type="ARBA" id="ARBA00022989"/>
    </source>
</evidence>
<name>A0A875J7D7_9MONO</name>
<dbReference type="InterPro" id="IPR036278">
    <property type="entry name" value="Sialidase_sf"/>
</dbReference>
<dbReference type="InterPro" id="IPR000665">
    <property type="entry name" value="Hemagglutn/HN"/>
</dbReference>
<evidence type="ECO:0000256" key="15">
    <source>
        <dbReference type="ARBA" id="ARBA00023180"/>
    </source>
</evidence>
<evidence type="ECO:0000256" key="8">
    <source>
        <dbReference type="ARBA" id="ARBA00022804"/>
    </source>
</evidence>
<evidence type="ECO:0000256" key="4">
    <source>
        <dbReference type="ARBA" id="ARBA00022511"/>
    </source>
</evidence>
<gene>
    <name evidence="20" type="primary">HN</name>
</gene>
<protein>
    <submittedName>
        <fullName evidence="20">Attachment protein</fullName>
    </submittedName>
</protein>
<keyword evidence="6" id="KW-0945">Host-virus interaction</keyword>
<keyword evidence="14 19" id="KW-0472">Membrane</keyword>
<keyword evidence="5 18" id="KW-0348">Hemagglutinin</keyword>
<keyword evidence="13 19" id="KW-1133">Transmembrane helix</keyword>
<evidence type="ECO:0000256" key="19">
    <source>
        <dbReference type="SAM" id="Phobius"/>
    </source>
</evidence>
<feature type="disulfide bond" evidence="17">
    <location>
        <begin position="548"/>
        <end position="559"/>
    </location>
</feature>
<feature type="disulfide bond" evidence="17">
    <location>
        <begin position="385"/>
        <end position="395"/>
    </location>
</feature>
<keyword evidence="21" id="KW-1185">Reference proteome</keyword>
<dbReference type="Gene3D" id="2.120.10.10">
    <property type="match status" value="1"/>
</dbReference>
<keyword evidence="8" id="KW-1161">Viral attachment to host cell</keyword>
<keyword evidence="11 18" id="KW-0261">Viral envelope protein</keyword>
<dbReference type="InterPro" id="IPR016285">
    <property type="entry name" value="Hemagglutn-neuramid"/>
</dbReference>
<evidence type="ECO:0000256" key="1">
    <source>
        <dbReference type="ARBA" id="ARBA00004208"/>
    </source>
</evidence>
<evidence type="ECO:0000256" key="17">
    <source>
        <dbReference type="PIRSR" id="PIRSR001072-2"/>
    </source>
</evidence>
<comment type="subcellular location">
    <subcellularLocation>
        <location evidence="2">Host cell membrane</location>
        <topology evidence="2">Single-pass type II membrane protein</topology>
    </subcellularLocation>
    <subcellularLocation>
        <location evidence="1">Virion membrane</location>
        <topology evidence="1">Single-pass type II membrane protein</topology>
    </subcellularLocation>
</comment>